<feature type="coiled-coil region" evidence="1">
    <location>
        <begin position="24"/>
        <end position="51"/>
    </location>
</feature>
<name>A0A1G9CK97_9MICO</name>
<keyword evidence="3" id="KW-1185">Reference proteome</keyword>
<dbReference type="Proteomes" id="UP000198701">
    <property type="component" value="Unassembled WGS sequence"/>
</dbReference>
<proteinExistence type="predicted"/>
<dbReference type="RefSeq" id="WP_092323134.1">
    <property type="nucleotide sequence ID" value="NZ_FNFU01000007.1"/>
</dbReference>
<evidence type="ECO:0000313" key="3">
    <source>
        <dbReference type="Proteomes" id="UP000198701"/>
    </source>
</evidence>
<dbReference type="AlphaFoldDB" id="A0A1G9CK97"/>
<reference evidence="2 3" key="1">
    <citation type="submission" date="2016-10" db="EMBL/GenBank/DDBJ databases">
        <authorList>
            <person name="de Groot N.N."/>
        </authorList>
    </citation>
    <scope>NUCLEOTIDE SEQUENCE [LARGE SCALE GENOMIC DNA]</scope>
    <source>
        <strain evidence="2 3">CGMCC 1.5382</strain>
    </source>
</reference>
<gene>
    <name evidence="2" type="ORF">SAMN05216282_10787</name>
</gene>
<dbReference type="EMBL" id="FNFU01000007">
    <property type="protein sequence ID" value="SDK52110.1"/>
    <property type="molecule type" value="Genomic_DNA"/>
</dbReference>
<evidence type="ECO:0000313" key="2">
    <source>
        <dbReference type="EMBL" id="SDK52110.1"/>
    </source>
</evidence>
<evidence type="ECO:0000256" key="1">
    <source>
        <dbReference type="SAM" id="Coils"/>
    </source>
</evidence>
<dbReference type="STRING" id="386301.SAMN05216282_10787"/>
<protein>
    <submittedName>
        <fullName evidence="2">Uncharacterized protein</fullName>
    </submittedName>
</protein>
<organism evidence="2 3">
    <name type="scientific">Cryobacterium psychrotolerans</name>
    <dbReference type="NCBI Taxonomy" id="386301"/>
    <lineage>
        <taxon>Bacteria</taxon>
        <taxon>Bacillati</taxon>
        <taxon>Actinomycetota</taxon>
        <taxon>Actinomycetes</taxon>
        <taxon>Micrococcales</taxon>
        <taxon>Microbacteriaceae</taxon>
        <taxon>Cryobacterium</taxon>
    </lineage>
</organism>
<accession>A0A1G9CK97</accession>
<keyword evidence="1" id="KW-0175">Coiled coil</keyword>
<sequence>MDNYFGRILARLAPRSTKVRGADNADLSRRLVVCEAEVLELRREVDELRMDSLRIAELYDLVFERLKSEAPVSS</sequence>